<accession>A0A858Q8K1</accession>
<dbReference type="Gene3D" id="1.10.150.130">
    <property type="match status" value="1"/>
</dbReference>
<dbReference type="PANTHER" id="PTHR30629:SF2">
    <property type="entry name" value="PROPHAGE INTEGRASE INTS-RELATED"/>
    <property type="match status" value="1"/>
</dbReference>
<dbReference type="InterPro" id="IPR053876">
    <property type="entry name" value="Phage_int_M"/>
</dbReference>
<feature type="domain" description="Core-binding (CB)" evidence="7">
    <location>
        <begin position="93"/>
        <end position="174"/>
    </location>
</feature>
<dbReference type="Pfam" id="PF00589">
    <property type="entry name" value="Phage_integrase"/>
    <property type="match status" value="1"/>
</dbReference>
<dbReference type="Gene3D" id="1.10.443.10">
    <property type="entry name" value="Intergrase catalytic core"/>
    <property type="match status" value="1"/>
</dbReference>
<proteinExistence type="inferred from homology"/>
<dbReference type="RefSeq" id="WP_169603458.1">
    <property type="nucleotide sequence ID" value="NZ_CP046565.1"/>
</dbReference>
<dbReference type="InterPro" id="IPR025166">
    <property type="entry name" value="Integrase_DNA_bind_dom"/>
</dbReference>
<reference evidence="9" key="1">
    <citation type="submission" date="2019-12" db="EMBL/GenBank/DDBJ databases">
        <authorList>
            <person name="Awala S.I."/>
            <person name="Rhee S.K."/>
        </authorList>
    </citation>
    <scope>NUCLEOTIDE SEQUENCE [LARGE SCALE GENOMIC DNA]</scope>
    <source>
        <strain evidence="9">IM1</strain>
    </source>
</reference>
<dbReference type="InterPro" id="IPR050808">
    <property type="entry name" value="Phage_Integrase"/>
</dbReference>
<dbReference type="Pfam" id="PF13356">
    <property type="entry name" value="Arm-DNA-bind_3"/>
    <property type="match status" value="1"/>
</dbReference>
<evidence type="ECO:0000256" key="4">
    <source>
        <dbReference type="ARBA" id="ARBA00023172"/>
    </source>
</evidence>
<evidence type="ECO:0000256" key="5">
    <source>
        <dbReference type="PROSITE-ProRule" id="PRU01248"/>
    </source>
</evidence>
<evidence type="ECO:0000313" key="8">
    <source>
        <dbReference type="EMBL" id="QJD30179.1"/>
    </source>
</evidence>
<dbReference type="PROSITE" id="PS51900">
    <property type="entry name" value="CB"/>
    <property type="match status" value="1"/>
</dbReference>
<comment type="similarity">
    <text evidence="1">Belongs to the 'phage' integrase family.</text>
</comment>
<evidence type="ECO:0000313" key="9">
    <source>
        <dbReference type="Proteomes" id="UP000503004"/>
    </source>
</evidence>
<keyword evidence="3 5" id="KW-0238">DNA-binding</keyword>
<dbReference type="AlphaFoldDB" id="A0A858Q8K1"/>
<keyword evidence="9" id="KW-1185">Reference proteome</keyword>
<evidence type="ECO:0000256" key="3">
    <source>
        <dbReference type="ARBA" id="ARBA00023125"/>
    </source>
</evidence>
<evidence type="ECO:0000256" key="1">
    <source>
        <dbReference type="ARBA" id="ARBA00008857"/>
    </source>
</evidence>
<name>A0A858Q8K1_9GAMM</name>
<organism evidence="8 9">
    <name type="scientific">Methylococcus geothermalis</name>
    <dbReference type="NCBI Taxonomy" id="2681310"/>
    <lineage>
        <taxon>Bacteria</taxon>
        <taxon>Pseudomonadati</taxon>
        <taxon>Pseudomonadota</taxon>
        <taxon>Gammaproteobacteria</taxon>
        <taxon>Methylococcales</taxon>
        <taxon>Methylococcaceae</taxon>
        <taxon>Methylococcus</taxon>
    </lineage>
</organism>
<dbReference type="GO" id="GO:0003677">
    <property type="term" value="F:DNA binding"/>
    <property type="evidence" value="ECO:0007669"/>
    <property type="project" value="UniProtKB-UniRule"/>
</dbReference>
<dbReference type="InterPro" id="IPR011010">
    <property type="entry name" value="DNA_brk_join_enz"/>
</dbReference>
<gene>
    <name evidence="8" type="ORF">GNH96_09490</name>
</gene>
<evidence type="ECO:0000259" key="7">
    <source>
        <dbReference type="PROSITE" id="PS51900"/>
    </source>
</evidence>
<dbReference type="GO" id="GO:0015074">
    <property type="term" value="P:DNA integration"/>
    <property type="evidence" value="ECO:0007669"/>
    <property type="project" value="UniProtKB-KW"/>
</dbReference>
<feature type="domain" description="Tyr recombinase" evidence="6">
    <location>
        <begin position="198"/>
        <end position="377"/>
    </location>
</feature>
<dbReference type="InterPro" id="IPR010998">
    <property type="entry name" value="Integrase_recombinase_N"/>
</dbReference>
<sequence length="403" mass="44842">MLKDIEVRRAKPGEKPYKLSDERGLYLLVTPQGGKLWRMNYRFGGKQRTLCFGAYPEVGLADARARREDARRLLAHGVDPGEERKATRLAERETFEAIAREWHGRFSPGWAASHAKRVLERLENHIFPHLGAKPVAAVSAPVILAALRRLEDAGKVESAHRIRGIIGQVLRYAVASGRLDSDPTQALRGALAPVRTVHYPALLDPVEIGRVLRVLHGYTGTAEVRAALRLGPLLFVRPGELRTMRWDDLDMEAREWRFTLSKTQTPHIVPLARAAVEIIEELWPLTGRGVFVMPSARSPTGLRPMSEGAVLGAYRALGIDKSVLVGHGWRATARTLLVEKLGFRVDIVEQQLGHVVRDPLGRAYNRTTFIEERRGMMETWAGYLEGLRTGAGVVPIGRKAGGR</sequence>
<dbReference type="PROSITE" id="PS51898">
    <property type="entry name" value="TYR_RECOMBINASE"/>
    <property type="match status" value="1"/>
</dbReference>
<dbReference type="PANTHER" id="PTHR30629">
    <property type="entry name" value="PROPHAGE INTEGRASE"/>
    <property type="match status" value="1"/>
</dbReference>
<dbReference type="Pfam" id="PF22022">
    <property type="entry name" value="Phage_int_M"/>
    <property type="match status" value="1"/>
</dbReference>
<dbReference type="GO" id="GO:0006310">
    <property type="term" value="P:DNA recombination"/>
    <property type="evidence" value="ECO:0007669"/>
    <property type="project" value="UniProtKB-KW"/>
</dbReference>
<dbReference type="InterPro" id="IPR002104">
    <property type="entry name" value="Integrase_catalytic"/>
</dbReference>
<evidence type="ECO:0000259" key="6">
    <source>
        <dbReference type="PROSITE" id="PS51898"/>
    </source>
</evidence>
<evidence type="ECO:0000256" key="2">
    <source>
        <dbReference type="ARBA" id="ARBA00022908"/>
    </source>
</evidence>
<protein>
    <submittedName>
        <fullName evidence="8">DUF4102 domain-containing protein</fullName>
    </submittedName>
</protein>
<dbReference type="CDD" id="cd00801">
    <property type="entry name" value="INT_P4_C"/>
    <property type="match status" value="1"/>
</dbReference>
<keyword evidence="2" id="KW-0229">DNA integration</keyword>
<dbReference type="Proteomes" id="UP000503004">
    <property type="component" value="Chromosome"/>
</dbReference>
<dbReference type="Gene3D" id="3.30.160.390">
    <property type="entry name" value="Integrase, DNA-binding domain"/>
    <property type="match status" value="1"/>
</dbReference>
<dbReference type="KEGG" id="metu:GNH96_09490"/>
<dbReference type="InterPro" id="IPR044068">
    <property type="entry name" value="CB"/>
</dbReference>
<dbReference type="InterPro" id="IPR038488">
    <property type="entry name" value="Integrase_DNA-bd_sf"/>
</dbReference>
<dbReference type="EMBL" id="CP046565">
    <property type="protein sequence ID" value="QJD30179.1"/>
    <property type="molecule type" value="Genomic_DNA"/>
</dbReference>
<dbReference type="InterPro" id="IPR013762">
    <property type="entry name" value="Integrase-like_cat_sf"/>
</dbReference>
<keyword evidence="4" id="KW-0233">DNA recombination</keyword>
<dbReference type="SUPFAM" id="SSF56349">
    <property type="entry name" value="DNA breaking-rejoining enzymes"/>
    <property type="match status" value="1"/>
</dbReference>